<organism evidence="3 4">
    <name type="scientific">Aphanomyces astaci</name>
    <name type="common">Crayfish plague agent</name>
    <dbReference type="NCBI Taxonomy" id="112090"/>
    <lineage>
        <taxon>Eukaryota</taxon>
        <taxon>Sar</taxon>
        <taxon>Stramenopiles</taxon>
        <taxon>Oomycota</taxon>
        <taxon>Saprolegniomycetes</taxon>
        <taxon>Saprolegniales</taxon>
        <taxon>Verrucalvaceae</taxon>
        <taxon>Aphanomyces</taxon>
    </lineage>
</organism>
<comment type="caution">
    <text evidence="3">The sequence shown here is derived from an EMBL/GenBank/DDBJ whole genome shotgun (WGS) entry which is preliminary data.</text>
</comment>
<evidence type="ECO:0008006" key="5">
    <source>
        <dbReference type="Google" id="ProtNLM"/>
    </source>
</evidence>
<proteinExistence type="predicted"/>
<keyword evidence="2" id="KW-0732">Signal</keyword>
<dbReference type="VEuPathDB" id="FungiDB:H257_12470"/>
<evidence type="ECO:0000256" key="2">
    <source>
        <dbReference type="SAM" id="SignalP"/>
    </source>
</evidence>
<dbReference type="Proteomes" id="UP000265427">
    <property type="component" value="Unassembled WGS sequence"/>
</dbReference>
<feature type="chain" id="PRO_5017230477" description="HTH psq-type domain-containing protein" evidence="2">
    <location>
        <begin position="20"/>
        <end position="176"/>
    </location>
</feature>
<dbReference type="EMBL" id="QUSZ01004950">
    <property type="protein sequence ID" value="RHY11928.1"/>
    <property type="molecule type" value="Genomic_DNA"/>
</dbReference>
<name>A0A397B0P0_APHAT</name>
<dbReference type="AlphaFoldDB" id="A0A397B0P0"/>
<reference evidence="3 4" key="1">
    <citation type="submission" date="2018-08" db="EMBL/GenBank/DDBJ databases">
        <title>Aphanomyces genome sequencing and annotation.</title>
        <authorList>
            <person name="Minardi D."/>
            <person name="Oidtmann B."/>
            <person name="Van Der Giezen M."/>
            <person name="Studholme D.J."/>
        </authorList>
    </citation>
    <scope>NUCLEOTIDE SEQUENCE [LARGE SCALE GENOMIC DNA]</scope>
    <source>
        <strain evidence="3 4">Kv</strain>
    </source>
</reference>
<accession>A0A397B0P0</accession>
<feature type="signal peptide" evidence="2">
    <location>
        <begin position="1"/>
        <end position="19"/>
    </location>
</feature>
<evidence type="ECO:0000313" key="4">
    <source>
        <dbReference type="Proteomes" id="UP000265427"/>
    </source>
</evidence>
<protein>
    <recommendedName>
        <fullName evidence="5">HTH psq-type domain-containing protein</fullName>
    </recommendedName>
</protein>
<evidence type="ECO:0000256" key="1">
    <source>
        <dbReference type="SAM" id="MobiDB-lite"/>
    </source>
</evidence>
<gene>
    <name evidence="3" type="ORF">DYB36_005201</name>
</gene>
<sequence>MRSLIGWIFRSLKLPILAAQRSLIMDALKKRRTEAAVEAVRSKKMNISEAAKEFRLHRMYISRRLHGDVGLFSMRGQSSLLTPHQEQVVLDTARAKIRQHRRCLSPTELATVMRECVQASDSSRKLPKNFPSLRQVRSFVNRHRKNDPSRQIVTGSDDTKQPVPGLPWAPDAVKAC</sequence>
<feature type="region of interest" description="Disordered" evidence="1">
    <location>
        <begin position="143"/>
        <end position="170"/>
    </location>
</feature>
<evidence type="ECO:0000313" key="3">
    <source>
        <dbReference type="EMBL" id="RHY11928.1"/>
    </source>
</evidence>